<dbReference type="AlphaFoldDB" id="A0A0N4VRS0"/>
<reference evidence="4" key="1">
    <citation type="submission" date="2017-02" db="UniProtKB">
        <authorList>
            <consortium name="WormBaseParasite"/>
        </authorList>
    </citation>
    <scope>IDENTIFICATION</scope>
</reference>
<dbReference type="InterPro" id="IPR027417">
    <property type="entry name" value="P-loop_NTPase"/>
</dbReference>
<sequence length="367" mass="42739">MPSERRVPARFERRFPSRIVEYKGPIITRDEHLGGVRDVEDTPKHETMERFLHTSVLFTKNRVASAYISTAYWPNDIYSTVRRSQENVRDATLRFTIKYGELEENMERELYAKRRRHWEPDVQLQESVERELYAKRRRHWEPDVQLRMETRRTNPEYGRSGMTATISKLYIDEMKNMYLEVILNHNETDLLIYHAPEIAHGKRHEGLLFYPNPDNTGYEFTERMLKEKRLSRSLTDEECSRRRRALKLLCHLKGESEEDLGDQGTIPLEVGSNTNPQQAKVLEHLKDQRNQVIFAQAPAGTGKTHTIALYLSALLKHFTSTDFVAIGLVTAPTNLAVQNIVRELCKINKGEIHPGEILVMQSPLADR</sequence>
<reference evidence="2 3" key="2">
    <citation type="submission" date="2018-10" db="EMBL/GenBank/DDBJ databases">
        <authorList>
            <consortium name="Pathogen Informatics"/>
        </authorList>
    </citation>
    <scope>NUCLEOTIDE SEQUENCE [LARGE SCALE GENOMIC DNA]</scope>
</reference>
<evidence type="ECO:0000313" key="3">
    <source>
        <dbReference type="Proteomes" id="UP000274131"/>
    </source>
</evidence>
<proteinExistence type="predicted"/>
<gene>
    <name evidence="2" type="ORF">EVEC_LOCUS12866</name>
</gene>
<evidence type="ECO:0000313" key="4">
    <source>
        <dbReference type="WBParaSite" id="EVEC_0001374201-mRNA-1"/>
    </source>
</evidence>
<protein>
    <submittedName>
        <fullName evidence="4">AAA_11 domain-containing protein</fullName>
    </submittedName>
</protein>
<evidence type="ECO:0000313" key="2">
    <source>
        <dbReference type="EMBL" id="VDD98115.1"/>
    </source>
</evidence>
<name>A0A0N4VRS0_ENTVE</name>
<accession>A0A0N4VRS0</accession>
<dbReference type="Gene3D" id="3.40.50.300">
    <property type="entry name" value="P-loop containing nucleotide triphosphate hydrolases"/>
    <property type="match status" value="1"/>
</dbReference>
<dbReference type="SUPFAM" id="SSF52540">
    <property type="entry name" value="P-loop containing nucleoside triphosphate hydrolases"/>
    <property type="match status" value="1"/>
</dbReference>
<feature type="domain" description="DNA2/NAM7 helicase helicase" evidence="1">
    <location>
        <begin position="274"/>
        <end position="348"/>
    </location>
</feature>
<dbReference type="OrthoDB" id="5875676at2759"/>
<organism evidence="4">
    <name type="scientific">Enterobius vermicularis</name>
    <name type="common">Human pinworm</name>
    <dbReference type="NCBI Taxonomy" id="51028"/>
    <lineage>
        <taxon>Eukaryota</taxon>
        <taxon>Metazoa</taxon>
        <taxon>Ecdysozoa</taxon>
        <taxon>Nematoda</taxon>
        <taxon>Chromadorea</taxon>
        <taxon>Rhabditida</taxon>
        <taxon>Spirurina</taxon>
        <taxon>Oxyuridomorpha</taxon>
        <taxon>Oxyuroidea</taxon>
        <taxon>Oxyuridae</taxon>
        <taxon>Enterobius</taxon>
    </lineage>
</organism>
<evidence type="ECO:0000259" key="1">
    <source>
        <dbReference type="Pfam" id="PF13086"/>
    </source>
</evidence>
<dbReference type="GO" id="GO:0004386">
    <property type="term" value="F:helicase activity"/>
    <property type="evidence" value="ECO:0007669"/>
    <property type="project" value="InterPro"/>
</dbReference>
<dbReference type="InterPro" id="IPR041677">
    <property type="entry name" value="DNA2/NAM7_AAA_11"/>
</dbReference>
<keyword evidence="3" id="KW-1185">Reference proteome</keyword>
<dbReference type="EMBL" id="UXUI01018129">
    <property type="protein sequence ID" value="VDD98115.1"/>
    <property type="molecule type" value="Genomic_DNA"/>
</dbReference>
<dbReference type="Proteomes" id="UP000274131">
    <property type="component" value="Unassembled WGS sequence"/>
</dbReference>
<dbReference type="WBParaSite" id="EVEC_0001374201-mRNA-1">
    <property type="protein sequence ID" value="EVEC_0001374201-mRNA-1"/>
    <property type="gene ID" value="EVEC_0001374201"/>
</dbReference>
<dbReference type="Pfam" id="PF13086">
    <property type="entry name" value="AAA_11"/>
    <property type="match status" value="1"/>
</dbReference>